<accession>E6LF62</accession>
<dbReference type="OrthoDB" id="9764892at2"/>
<name>E6LF62_ENTI1</name>
<dbReference type="SUPFAM" id="SSF56542">
    <property type="entry name" value="Substrate-binding domain of HMG-CoA reductase"/>
    <property type="match status" value="1"/>
</dbReference>
<sequence length="814" mass="87545">MEKVVIIDALRTPIGKYHGELAVYSAVELGTIVTKELLDRHKGMVNDIDYVVFGNVLQAGNGQNPARQISLKAGLEVAVPAVTVNEVCGSGMKAIALARQMLQLKEANIVLAGGVESMTNAPSVSYFDKATKTYSQPEQVMFVDGLKDALSGQMMGMTAELVAERYGVSREAQDAFAYRSQQKAAHAQNSGWFEQEIVPVPLADQSLVTKDEGIRPQTTTEKLATLKTVFKENGTVTAGNASTINDGAAALLLCTKTYALANRIPYLAEIEDMVEIGIEPEVMGISPIQAIKKLSQRNQLALDDVDLFEINEAFAASSIVVENELGLDETKVNIAGGGISLGHAIGATGARIVTTLVHQLRRTKQKTGIASLCVGGGLGLALLLRVPDQEILDQADLPFYKKTPGERRADLVEQGILTNEQAELLSQQELSESISNHLIENQLSDFPLPLGVAKNLLINGKEYIVPLVTEEPSVIAACSNGAKMAKTTGGFVAKATERLLRGQIIFTQVASLQSFVQALEEKKDHFYQLANEAYPSIVVRGGGVRKIEVRTFANTRDVSLDVFMDTQEAMGANMLNTVLEAIANEIKEQFTEQLLMSILSNYATEAVTTVCCRIPFSKLSKGTNGEQIATKITEAARYAKVDIYRATTHNKGIMNGIEAFVLATGNDTRAVGAAIHAYAARNGSYQGLSDWYIEEGELVGELAVPILMASVGGATTILPKAHAVHEMLGNPSAQELAYIAVAVGLAQNLAALRALVSEGIQQGHMALQARSLAMSVGANAEEIDTVVKKITQGEMNQNAARLYLQQIRQETINE</sequence>
<dbReference type="PROSITE" id="PS50065">
    <property type="entry name" value="HMG_COA_REDUCTASE_4"/>
    <property type="match status" value="1"/>
</dbReference>
<dbReference type="InterPro" id="IPR023076">
    <property type="entry name" value="HMG_CoA_Rdtase_CS"/>
</dbReference>
<dbReference type="InterPro" id="IPR020616">
    <property type="entry name" value="Thiolase_N"/>
</dbReference>
<feature type="domain" description="Thiolase N-terminal" evidence="8">
    <location>
        <begin position="4"/>
        <end position="256"/>
    </location>
</feature>
<evidence type="ECO:0000313" key="10">
    <source>
        <dbReference type="EMBL" id="EFU74166.1"/>
    </source>
</evidence>
<dbReference type="RefSeq" id="WP_007208021.1">
    <property type="nucleotide sequence ID" value="NZ_GL622241.1"/>
</dbReference>
<feature type="domain" description="Thiolase C-terminal" evidence="9">
    <location>
        <begin position="266"/>
        <end position="385"/>
    </location>
</feature>
<comment type="similarity">
    <text evidence="1">Belongs to the HMG-CoA reductase family.</text>
</comment>
<dbReference type="Proteomes" id="UP000010296">
    <property type="component" value="Unassembled WGS sequence"/>
</dbReference>
<evidence type="ECO:0000256" key="7">
    <source>
        <dbReference type="ARBA" id="ARBA00030755"/>
    </source>
</evidence>
<keyword evidence="4" id="KW-0808">Transferase</keyword>
<evidence type="ECO:0000256" key="4">
    <source>
        <dbReference type="ARBA" id="ARBA00022679"/>
    </source>
</evidence>
<dbReference type="EMBL" id="AEPV01000036">
    <property type="protein sequence ID" value="EFU74166.1"/>
    <property type="molecule type" value="Genomic_DNA"/>
</dbReference>
<evidence type="ECO:0000256" key="6">
    <source>
        <dbReference type="ARBA" id="ARBA00023315"/>
    </source>
</evidence>
<dbReference type="STRING" id="888064.HMPREF9088_1002"/>
<dbReference type="InterPro" id="IPR009023">
    <property type="entry name" value="HMG_CoA_Rdtase_NAD(P)-bd_sf"/>
</dbReference>
<dbReference type="FunFam" id="3.40.47.10:FF:000010">
    <property type="entry name" value="Acetyl-CoA acetyltransferase (Thiolase)"/>
    <property type="match status" value="1"/>
</dbReference>
<dbReference type="InterPro" id="IPR020610">
    <property type="entry name" value="Thiolase_AS"/>
</dbReference>
<dbReference type="PRINTS" id="PR00071">
    <property type="entry name" value="HMGCOARDTASE"/>
</dbReference>
<dbReference type="InterPro" id="IPR020617">
    <property type="entry name" value="Thiolase_C"/>
</dbReference>
<protein>
    <recommendedName>
        <fullName evidence="3">acetyl-CoA C-acetyltransferase</fullName>
        <ecNumber evidence="3">2.3.1.9</ecNumber>
    </recommendedName>
    <alternativeName>
        <fullName evidence="7">Acetoacetyl-CoA thiolase</fullName>
    </alternativeName>
</protein>
<evidence type="ECO:0000256" key="3">
    <source>
        <dbReference type="ARBA" id="ARBA00012705"/>
    </source>
</evidence>
<dbReference type="InterPro" id="IPR009029">
    <property type="entry name" value="HMG_CoA_Rdtase_sub-bd_dom_sf"/>
</dbReference>
<dbReference type="Pfam" id="PF02803">
    <property type="entry name" value="Thiolase_C"/>
    <property type="match status" value="1"/>
</dbReference>
<proteinExistence type="inferred from homology"/>
<dbReference type="GO" id="GO:0004420">
    <property type="term" value="F:hydroxymethylglutaryl-CoA reductase (NADPH) activity"/>
    <property type="evidence" value="ECO:0007669"/>
    <property type="project" value="InterPro"/>
</dbReference>
<reference evidence="10 11" key="1">
    <citation type="submission" date="2010-12" db="EMBL/GenBank/DDBJ databases">
        <authorList>
            <person name="Muzny D."/>
            <person name="Qin X."/>
            <person name="Deng J."/>
            <person name="Jiang H."/>
            <person name="Liu Y."/>
            <person name="Qu J."/>
            <person name="Song X.-Z."/>
            <person name="Zhang L."/>
            <person name="Thornton R."/>
            <person name="Coyle M."/>
            <person name="Francisco L."/>
            <person name="Jackson L."/>
            <person name="Javaid M."/>
            <person name="Korchina V."/>
            <person name="Kovar C."/>
            <person name="Mata R."/>
            <person name="Mathew T."/>
            <person name="Ngo R."/>
            <person name="Nguyen L."/>
            <person name="Nguyen N."/>
            <person name="Okwuonu G."/>
            <person name="Ongeri F."/>
            <person name="Pham C."/>
            <person name="Simmons D."/>
            <person name="Wilczek-Boney K."/>
            <person name="Hale W."/>
            <person name="Jakkamsetti A."/>
            <person name="Pham P."/>
            <person name="Ruth R."/>
            <person name="San Lucas F."/>
            <person name="Warren J."/>
            <person name="Zhang J."/>
            <person name="Zhao Z."/>
            <person name="Zhou C."/>
            <person name="Zhu D."/>
            <person name="Lee S."/>
            <person name="Bess C."/>
            <person name="Blankenburg K."/>
            <person name="Forbes L."/>
            <person name="Fu Q."/>
            <person name="Gubbala S."/>
            <person name="Hirani K."/>
            <person name="Jayaseelan J.C."/>
            <person name="Lara F."/>
            <person name="Munidasa M."/>
            <person name="Palculict T."/>
            <person name="Patil S."/>
            <person name="Pu L.-L."/>
            <person name="Saada N."/>
            <person name="Tang L."/>
            <person name="Weissenberger G."/>
            <person name="Zhu Y."/>
            <person name="Hemphill L."/>
            <person name="Shang Y."/>
            <person name="Youmans B."/>
            <person name="Ayvaz T."/>
            <person name="Ross M."/>
            <person name="Santibanez J."/>
            <person name="Aqrawi P."/>
            <person name="Gross S."/>
            <person name="Joshi V."/>
            <person name="Fowler G."/>
            <person name="Nazareth L."/>
            <person name="Reid J."/>
            <person name="Worley K."/>
            <person name="Petrosino J."/>
            <person name="Highlander S."/>
            <person name="Gibbs R."/>
        </authorList>
    </citation>
    <scope>NUCLEOTIDE SEQUENCE [LARGE SCALE GENOMIC DNA]</scope>
    <source>
        <strain evidence="11">DSM 15952 / CCUG 50447 / LMG 22039 / TP 1.5</strain>
    </source>
</reference>
<dbReference type="AlphaFoldDB" id="E6LF62"/>
<dbReference type="InterPro" id="IPR023074">
    <property type="entry name" value="HMG_CoA_Rdtase_cat_sf"/>
</dbReference>
<dbReference type="Pfam" id="PF00108">
    <property type="entry name" value="Thiolase_N"/>
    <property type="match status" value="1"/>
</dbReference>
<gene>
    <name evidence="10" type="primary">atoB</name>
    <name evidence="10" type="ORF">HMPREF9088_1002</name>
</gene>
<dbReference type="GO" id="GO:0003985">
    <property type="term" value="F:acetyl-CoA C-acetyltransferase activity"/>
    <property type="evidence" value="ECO:0007669"/>
    <property type="project" value="UniProtKB-EC"/>
</dbReference>
<dbReference type="HOGENOM" id="CLU_017993_1_0_9"/>
<evidence type="ECO:0000259" key="9">
    <source>
        <dbReference type="Pfam" id="PF02803"/>
    </source>
</evidence>
<evidence type="ECO:0000256" key="1">
    <source>
        <dbReference type="ARBA" id="ARBA00007661"/>
    </source>
</evidence>
<dbReference type="InterPro" id="IPR002202">
    <property type="entry name" value="HMG_CoA_Rdtase"/>
</dbReference>
<organism evidence="10 11">
    <name type="scientific">Enterococcus italicus (strain DSM 15952 / CCUG 50447 / LMG 22039 / TP 1.5)</name>
    <dbReference type="NCBI Taxonomy" id="888064"/>
    <lineage>
        <taxon>Bacteria</taxon>
        <taxon>Bacillati</taxon>
        <taxon>Bacillota</taxon>
        <taxon>Bacilli</taxon>
        <taxon>Lactobacillales</taxon>
        <taxon>Enterococcaceae</taxon>
        <taxon>Enterococcus</taxon>
    </lineage>
</organism>
<dbReference type="CDD" id="cd00644">
    <property type="entry name" value="HMG-CoA_reductase_classII"/>
    <property type="match status" value="1"/>
</dbReference>
<keyword evidence="11" id="KW-1185">Reference proteome</keyword>
<dbReference type="GO" id="GO:0015936">
    <property type="term" value="P:coenzyme A metabolic process"/>
    <property type="evidence" value="ECO:0007669"/>
    <property type="project" value="InterPro"/>
</dbReference>
<dbReference type="InterPro" id="IPR016039">
    <property type="entry name" value="Thiolase-like"/>
</dbReference>
<dbReference type="Gene3D" id="3.30.70.420">
    <property type="entry name" value="Hydroxymethylglutaryl-CoA reductase, class I/II, NAD/NADP-binding domain"/>
    <property type="match status" value="1"/>
</dbReference>
<dbReference type="SUPFAM" id="SSF53901">
    <property type="entry name" value="Thiolase-like"/>
    <property type="match status" value="2"/>
</dbReference>
<keyword evidence="5 10" id="KW-0560">Oxidoreductase</keyword>
<dbReference type="NCBIfam" id="TIGR00532">
    <property type="entry name" value="HMG_CoA_R_NAD"/>
    <property type="match status" value="1"/>
</dbReference>
<dbReference type="eggNOG" id="COG1257">
    <property type="taxonomic scope" value="Bacteria"/>
</dbReference>
<dbReference type="PROSITE" id="PS01192">
    <property type="entry name" value="HMG_COA_REDUCTASE_3"/>
    <property type="match status" value="1"/>
</dbReference>
<dbReference type="SUPFAM" id="SSF55035">
    <property type="entry name" value="NAD-binding domain of HMG-CoA reductase"/>
    <property type="match status" value="1"/>
</dbReference>
<dbReference type="PROSITE" id="PS00099">
    <property type="entry name" value="THIOLASE_3"/>
    <property type="match status" value="1"/>
</dbReference>
<dbReference type="InterPro" id="IPR004553">
    <property type="entry name" value="HMG_CoA_Rdtase_bac-typ"/>
</dbReference>
<evidence type="ECO:0000256" key="5">
    <source>
        <dbReference type="ARBA" id="ARBA00023002"/>
    </source>
</evidence>
<dbReference type="CDD" id="cd00751">
    <property type="entry name" value="thiolase"/>
    <property type="match status" value="1"/>
</dbReference>
<comment type="similarity">
    <text evidence="2">Belongs to the thiolase-like superfamily. Thiolase family.</text>
</comment>
<dbReference type="InterPro" id="IPR020615">
    <property type="entry name" value="Thiolase_acyl_enz_int_AS"/>
</dbReference>
<evidence type="ECO:0000256" key="2">
    <source>
        <dbReference type="ARBA" id="ARBA00010982"/>
    </source>
</evidence>
<dbReference type="PATRIC" id="fig|888064.11.peg.103"/>
<dbReference type="eggNOG" id="COG0183">
    <property type="taxonomic scope" value="Bacteria"/>
</dbReference>
<evidence type="ECO:0000313" key="11">
    <source>
        <dbReference type="Proteomes" id="UP000010296"/>
    </source>
</evidence>
<dbReference type="PANTHER" id="PTHR18919">
    <property type="entry name" value="ACETYL-COA C-ACYLTRANSFERASE"/>
    <property type="match status" value="1"/>
</dbReference>
<dbReference type="Gene3D" id="1.10.8.660">
    <property type="match status" value="1"/>
</dbReference>
<keyword evidence="6" id="KW-0012">Acyltransferase</keyword>
<comment type="caution">
    <text evidence="10">The sequence shown here is derived from an EMBL/GenBank/DDBJ whole genome shotgun (WGS) entry which is preliminary data.</text>
</comment>
<dbReference type="NCBIfam" id="TIGR01930">
    <property type="entry name" value="AcCoA-C-Actrans"/>
    <property type="match status" value="1"/>
</dbReference>
<dbReference type="Gene3D" id="3.90.770.10">
    <property type="entry name" value="3-hydroxy-3-methylglutaryl-coenzyme A Reductase, Chain A, domain 2"/>
    <property type="match status" value="1"/>
</dbReference>
<dbReference type="Pfam" id="PF00368">
    <property type="entry name" value="HMG-CoA_red"/>
    <property type="match status" value="1"/>
</dbReference>
<evidence type="ECO:0000259" key="8">
    <source>
        <dbReference type="Pfam" id="PF00108"/>
    </source>
</evidence>
<dbReference type="Gene3D" id="3.40.47.10">
    <property type="match status" value="2"/>
</dbReference>
<dbReference type="EC" id="2.3.1.9" evidence="3"/>
<dbReference type="PROSITE" id="PS00098">
    <property type="entry name" value="THIOLASE_1"/>
    <property type="match status" value="1"/>
</dbReference>
<dbReference type="PANTHER" id="PTHR18919:SF107">
    <property type="entry name" value="ACETYL-COA ACETYLTRANSFERASE, CYTOSOLIC"/>
    <property type="match status" value="1"/>
</dbReference>
<dbReference type="InterPro" id="IPR002155">
    <property type="entry name" value="Thiolase"/>
</dbReference>